<comment type="caution">
    <text evidence="3">The sequence shown here is derived from an EMBL/GenBank/DDBJ whole genome shotgun (WGS) entry which is preliminary data.</text>
</comment>
<dbReference type="InterPro" id="IPR008936">
    <property type="entry name" value="Rho_GTPase_activation_prot"/>
</dbReference>
<dbReference type="PANTHER" id="PTHR15670">
    <property type="entry name" value="RHO GTPASE ACTIVATING PROTEIN 11A"/>
    <property type="match status" value="1"/>
</dbReference>
<feature type="region of interest" description="Disordered" evidence="1">
    <location>
        <begin position="959"/>
        <end position="991"/>
    </location>
</feature>
<dbReference type="GO" id="GO:0005096">
    <property type="term" value="F:GTPase activator activity"/>
    <property type="evidence" value="ECO:0007669"/>
    <property type="project" value="TreeGrafter"/>
</dbReference>
<dbReference type="SUPFAM" id="SSF48350">
    <property type="entry name" value="GTPase activation domain, GAP"/>
    <property type="match status" value="1"/>
</dbReference>
<name>A0A8J2RT04_9CRUS</name>
<feature type="region of interest" description="Disordered" evidence="1">
    <location>
        <begin position="889"/>
        <end position="930"/>
    </location>
</feature>
<dbReference type="OrthoDB" id="410651at2759"/>
<evidence type="ECO:0000259" key="2">
    <source>
        <dbReference type="PROSITE" id="PS50238"/>
    </source>
</evidence>
<dbReference type="InterPro" id="IPR000198">
    <property type="entry name" value="RhoGAP_dom"/>
</dbReference>
<keyword evidence="4" id="KW-1185">Reference proteome</keyword>
<dbReference type="Gene3D" id="1.10.555.10">
    <property type="entry name" value="Rho GTPase activation protein"/>
    <property type="match status" value="1"/>
</dbReference>
<gene>
    <name evidence="3" type="ORF">DGAL_LOCUS8371</name>
</gene>
<dbReference type="Pfam" id="PF00620">
    <property type="entry name" value="RhoGAP"/>
    <property type="match status" value="1"/>
</dbReference>
<dbReference type="PROSITE" id="PS50238">
    <property type="entry name" value="RHOGAP"/>
    <property type="match status" value="1"/>
</dbReference>
<dbReference type="AlphaFoldDB" id="A0A8J2RT04"/>
<dbReference type="SMART" id="SM00324">
    <property type="entry name" value="RhoGAP"/>
    <property type="match status" value="1"/>
</dbReference>
<feature type="domain" description="Rho-GAP" evidence="2">
    <location>
        <begin position="79"/>
        <end position="263"/>
    </location>
</feature>
<dbReference type="Proteomes" id="UP000789390">
    <property type="component" value="Unassembled WGS sequence"/>
</dbReference>
<evidence type="ECO:0000256" key="1">
    <source>
        <dbReference type="SAM" id="MobiDB-lite"/>
    </source>
</evidence>
<dbReference type="PANTHER" id="PTHR15670:SF4">
    <property type="entry name" value="RHO GTPASE-ACTIVATING PROTEIN 11A"/>
    <property type="match status" value="1"/>
</dbReference>
<accession>A0A8J2RT04</accession>
<proteinExistence type="predicted"/>
<protein>
    <recommendedName>
        <fullName evidence="2">Rho-GAP domain-containing protein</fullName>
    </recommendedName>
</protein>
<dbReference type="GO" id="GO:0007165">
    <property type="term" value="P:signal transduction"/>
    <property type="evidence" value="ECO:0007669"/>
    <property type="project" value="InterPro"/>
</dbReference>
<feature type="region of interest" description="Disordered" evidence="1">
    <location>
        <begin position="608"/>
        <end position="652"/>
    </location>
</feature>
<sequence>MHHIFNVEDNITFNALVWSELKKHGIKETGRWRKPTRNNDPQKKTLFCQPLELLETEQVPIIAESELGNIPDGSSPLFAKGDILVQVPTFVVQSCQAILKGVHTEGLFRKAGSACRQREIKRQLERREALKSSHDVIDLANILKQFLRELPDPLIPYQLHDILLKCVQMESLEKASQMLHLTCLLIPQQALATLCYLLQFFEAVASNSSKNLMDASNLSIVMAPTLMPVHIVASSRNDRQNCSKLQNSAKVIQMLIENSSKLCGIPHAIATRLVSISTTSLIDQDRGRRNSRSKSRHRRSSSFNRVFEGLRKIVGVKSDFSASVEHLSDCRSESAADLAKSPTSPVIRSTFKRKVDIDINTGFSIKKKKAALEGLSQGKVLCTTPLTPQGNHRYINQTDNHHSYFASPRIDLNPSPSGPTINLENNRTSVGVLRFFHRKKIPGRNDDPPVNPVIKTPKLTKRRLSLGKKNSKKQLVVEKKCDIDEKPLSILPSCDSVEAAVQDSGKILTPSPVRHNEDDDYEAMHQHYEELKIHVTSLEKEVVAKNLETLSPNFGVEGKRGLHVLEVQDQYQKTLEESEKLLLERSASEQLARQLSRGLRLRKSAEQRVIRSPSARKIGAIRRRSRESPRANLTDSNSSSSSRRLTRSQSMLAIRRNPSILVQQMITPKRLMEPIHPSTQEAKISLRRGKPNTIRTGLKDPTPMRVQSINQNNKKKVDVPLENETPRISRLRTMPRPDTLAIEDPVTVPKHAISRNGSVLPLRKSAITPTETTPASIPIHSPISLADTALLTTPEGCQQWASGDILNRHLDHLKIPLTGRPSVQKIRSENIGKVSAHVRKFDRLASPTLPDPRCIAVNAPSIAIDSTDATPLILHRVRSPRKCSIIQRQLSDPQVIKDRSTPPKAPQISPLRESQRANALPQSSKGHERFDVKIKAPLLTPSNGAQGTTTPFGLKLRGAETKHTRIQKKPSPLRATAPLLRRSPRFTPTSN</sequence>
<organism evidence="3 4">
    <name type="scientific">Daphnia galeata</name>
    <dbReference type="NCBI Taxonomy" id="27404"/>
    <lineage>
        <taxon>Eukaryota</taxon>
        <taxon>Metazoa</taxon>
        <taxon>Ecdysozoa</taxon>
        <taxon>Arthropoda</taxon>
        <taxon>Crustacea</taxon>
        <taxon>Branchiopoda</taxon>
        <taxon>Diplostraca</taxon>
        <taxon>Cladocera</taxon>
        <taxon>Anomopoda</taxon>
        <taxon>Daphniidae</taxon>
        <taxon>Daphnia</taxon>
    </lineage>
</organism>
<dbReference type="EMBL" id="CAKKLH010000179">
    <property type="protein sequence ID" value="CAH0105351.1"/>
    <property type="molecule type" value="Genomic_DNA"/>
</dbReference>
<evidence type="ECO:0000313" key="4">
    <source>
        <dbReference type="Proteomes" id="UP000789390"/>
    </source>
</evidence>
<dbReference type="InterPro" id="IPR042869">
    <property type="entry name" value="ARHGAP11A/B"/>
</dbReference>
<reference evidence="3" key="1">
    <citation type="submission" date="2021-11" db="EMBL/GenBank/DDBJ databases">
        <authorList>
            <person name="Schell T."/>
        </authorList>
    </citation>
    <scope>NUCLEOTIDE SEQUENCE</scope>
    <source>
        <strain evidence="3">M5</strain>
    </source>
</reference>
<evidence type="ECO:0000313" key="3">
    <source>
        <dbReference type="EMBL" id="CAH0105351.1"/>
    </source>
</evidence>
<feature type="compositionally biased region" description="Low complexity" evidence="1">
    <location>
        <begin position="636"/>
        <end position="650"/>
    </location>
</feature>